<evidence type="ECO:0000259" key="2">
    <source>
        <dbReference type="Pfam" id="PF00496"/>
    </source>
</evidence>
<dbReference type="PANTHER" id="PTHR30290:SF65">
    <property type="entry name" value="MONOACYL PHOSPHATIDYLINOSITOL TETRAMANNOSIDE-BINDING PROTEIN LPQW-RELATED"/>
    <property type="match status" value="1"/>
</dbReference>
<dbReference type="Gene3D" id="3.10.105.10">
    <property type="entry name" value="Dipeptide-binding Protein, Domain 3"/>
    <property type="match status" value="1"/>
</dbReference>
<evidence type="ECO:0000256" key="1">
    <source>
        <dbReference type="SAM" id="SignalP"/>
    </source>
</evidence>
<organism evidence="3 4">
    <name type="scientific">Speluncibacter jeojiensis</name>
    <dbReference type="NCBI Taxonomy" id="2710754"/>
    <lineage>
        <taxon>Bacteria</taxon>
        <taxon>Bacillati</taxon>
        <taxon>Actinomycetota</taxon>
        <taxon>Actinomycetes</taxon>
        <taxon>Mycobacteriales</taxon>
        <taxon>Speluncibacteraceae</taxon>
        <taxon>Speluncibacter</taxon>
    </lineage>
</organism>
<dbReference type="InterPro" id="IPR000914">
    <property type="entry name" value="SBP_5_dom"/>
</dbReference>
<dbReference type="GO" id="GO:1904680">
    <property type="term" value="F:peptide transmembrane transporter activity"/>
    <property type="evidence" value="ECO:0007669"/>
    <property type="project" value="TreeGrafter"/>
</dbReference>
<feature type="signal peptide" evidence="1">
    <location>
        <begin position="1"/>
        <end position="18"/>
    </location>
</feature>
<dbReference type="InterPro" id="IPR039424">
    <property type="entry name" value="SBP_5"/>
</dbReference>
<dbReference type="Pfam" id="PF00496">
    <property type="entry name" value="SBP_bac_5"/>
    <property type="match status" value="1"/>
</dbReference>
<feature type="chain" id="PRO_5040876050" evidence="1">
    <location>
        <begin position="19"/>
        <end position="560"/>
    </location>
</feature>
<proteinExistence type="predicted"/>
<evidence type="ECO:0000313" key="3">
    <source>
        <dbReference type="EMBL" id="MDG3016644.1"/>
    </source>
</evidence>
<protein>
    <submittedName>
        <fullName evidence="3">ABC transporter substrate-binding protein</fullName>
    </submittedName>
</protein>
<accession>A0A9X4M2J6</accession>
<dbReference type="GO" id="GO:0015833">
    <property type="term" value="P:peptide transport"/>
    <property type="evidence" value="ECO:0007669"/>
    <property type="project" value="TreeGrafter"/>
</dbReference>
<dbReference type="SUPFAM" id="SSF53850">
    <property type="entry name" value="Periplasmic binding protein-like II"/>
    <property type="match status" value="1"/>
</dbReference>
<keyword evidence="1" id="KW-0732">Signal</keyword>
<dbReference type="Gene3D" id="3.90.76.10">
    <property type="entry name" value="Dipeptide-binding Protein, Domain 1"/>
    <property type="match status" value="1"/>
</dbReference>
<dbReference type="EMBL" id="JANRHA010000015">
    <property type="protein sequence ID" value="MDG3016644.1"/>
    <property type="molecule type" value="Genomic_DNA"/>
</dbReference>
<evidence type="ECO:0000313" key="4">
    <source>
        <dbReference type="Proteomes" id="UP001152755"/>
    </source>
</evidence>
<keyword evidence="4" id="KW-1185">Reference proteome</keyword>
<dbReference type="RefSeq" id="WP_332520607.1">
    <property type="nucleotide sequence ID" value="NZ_JANRHA010000015.1"/>
</dbReference>
<dbReference type="Proteomes" id="UP001152755">
    <property type="component" value="Unassembled WGS sequence"/>
</dbReference>
<gene>
    <name evidence="3" type="ORF">NVS88_19005</name>
</gene>
<dbReference type="PANTHER" id="PTHR30290">
    <property type="entry name" value="PERIPLASMIC BINDING COMPONENT OF ABC TRANSPORTER"/>
    <property type="match status" value="1"/>
</dbReference>
<name>A0A9X4M2J6_9ACTN</name>
<dbReference type="Gene3D" id="3.40.190.10">
    <property type="entry name" value="Periplasmic binding protein-like II"/>
    <property type="match status" value="1"/>
</dbReference>
<feature type="domain" description="Solute-binding protein family 5" evidence="2">
    <location>
        <begin position="91"/>
        <end position="455"/>
    </location>
</feature>
<dbReference type="AlphaFoldDB" id="A0A9X4M2J6"/>
<comment type="caution">
    <text evidence="3">The sequence shown here is derived from an EMBL/GenBank/DDBJ whole genome shotgun (WGS) entry which is preliminary data.</text>
</comment>
<sequence length="560" mass="57728">MSALIALVVLLGVATACGDDDAGPAHPADTIGYVVDAPVSTYNAGTVDGAASGARQALVRVLPGFSYPAPSGRALPDTDFGIAAAEPGSPRTIGYRINPAAVYSDGAPVTCDDLVLAWAAHSGRFPGFDAADRTGWSDIDSVDCRPGAKDATAHLRSDLADWRSLFGATSLMPAHVVARATGVDDIVGAVQRGDQRELGAIARFWNTGWKLAPGRVDLSLLPSAGPYRIASYGADGKLVLVANERWWGDPPRTETIAVFARGATFDERALAERTDAGQVDVVDIGAGALGDGVGAGFTSTTTPAMNTEQLILRTEGAPASAAARRALAYCVPRRDLADRILTPLYGKSGAPLDTHLQLPGTALYPRTAAVVGDRFAVPDIGAARSAVADAGVGALTVRIGYLAPDARRARTVSQIAAACRPAGITVVDVGSRLFTPSALRAGTVDAVLGGTSATSGAGGAAPATVRGAGLRSGNGANIGGYANDRIDAIVDRLATLPDEVGAEQSDLSTEAERILWQDLPSIPLFLQPRTIAVASGISEVRANPTWAGAGWNMDRWTLHR</sequence>
<reference evidence="3" key="1">
    <citation type="submission" date="2022-08" db="EMBL/GenBank/DDBJ databases">
        <title>Genome analysis of Corynebacteriales strain.</title>
        <authorList>
            <person name="Lee S.D."/>
        </authorList>
    </citation>
    <scope>NUCLEOTIDE SEQUENCE</scope>
    <source>
        <strain evidence="3">D3-21</strain>
    </source>
</reference>